<dbReference type="AlphaFoldDB" id="A0A7W9J5L0"/>
<sequence>MNSRHTRTRRGSVRALVAVVLLAGVFTMHGLTGNHDVATAMTHRMPATTANGHSATVMAVSTEPVQQTQATSSTAHLSTAENGPAVPMVDSGESLPELTALADDHGHVHSMSDVCLAMLAALLLALIVALTRRSLTAAHPVVLAPATVPVADGPSPPWRRPTLSKLCILRT</sequence>
<protein>
    <submittedName>
        <fullName evidence="2">Uncharacterized protein</fullName>
    </submittedName>
</protein>
<feature type="transmembrane region" description="Helical" evidence="1">
    <location>
        <begin position="12"/>
        <end position="31"/>
    </location>
</feature>
<gene>
    <name evidence="2" type="ORF">HDA39_002539</name>
</gene>
<keyword evidence="1" id="KW-0472">Membrane</keyword>
<reference evidence="2 3" key="1">
    <citation type="submission" date="2020-08" db="EMBL/GenBank/DDBJ databases">
        <title>Sequencing the genomes of 1000 actinobacteria strains.</title>
        <authorList>
            <person name="Klenk H.-P."/>
        </authorList>
    </citation>
    <scope>NUCLEOTIDE SEQUENCE [LARGE SCALE GENOMIC DNA]</scope>
    <source>
        <strain evidence="2 3">DSM 28967</strain>
    </source>
</reference>
<comment type="caution">
    <text evidence="2">The sequence shown here is derived from an EMBL/GenBank/DDBJ whole genome shotgun (WGS) entry which is preliminary data.</text>
</comment>
<evidence type="ECO:0000256" key="1">
    <source>
        <dbReference type="SAM" id="Phobius"/>
    </source>
</evidence>
<accession>A0A7W9J5L0</accession>
<keyword evidence="3" id="KW-1185">Reference proteome</keyword>
<name>A0A7W9J5L0_9ACTN</name>
<keyword evidence="1" id="KW-0812">Transmembrane</keyword>
<evidence type="ECO:0000313" key="3">
    <source>
        <dbReference type="Proteomes" id="UP000549971"/>
    </source>
</evidence>
<evidence type="ECO:0000313" key="2">
    <source>
        <dbReference type="EMBL" id="MBB5835805.1"/>
    </source>
</evidence>
<dbReference type="EMBL" id="JACHMY010000001">
    <property type="protein sequence ID" value="MBB5835805.1"/>
    <property type="molecule type" value="Genomic_DNA"/>
</dbReference>
<proteinExistence type="predicted"/>
<dbReference type="Proteomes" id="UP000549971">
    <property type="component" value="Unassembled WGS sequence"/>
</dbReference>
<feature type="transmembrane region" description="Helical" evidence="1">
    <location>
        <begin position="111"/>
        <end position="130"/>
    </location>
</feature>
<keyword evidence="1" id="KW-1133">Transmembrane helix</keyword>
<dbReference type="RefSeq" id="WP_184795406.1">
    <property type="nucleotide sequence ID" value="NZ_JACHMY010000001.1"/>
</dbReference>
<organism evidence="2 3">
    <name type="scientific">Kribbella italica</name>
    <dbReference type="NCBI Taxonomy" id="1540520"/>
    <lineage>
        <taxon>Bacteria</taxon>
        <taxon>Bacillati</taxon>
        <taxon>Actinomycetota</taxon>
        <taxon>Actinomycetes</taxon>
        <taxon>Propionibacteriales</taxon>
        <taxon>Kribbellaceae</taxon>
        <taxon>Kribbella</taxon>
    </lineage>
</organism>